<keyword evidence="11" id="KW-1185">Reference proteome</keyword>
<dbReference type="PANTHER" id="PTHR48111">
    <property type="entry name" value="REGULATOR OF RPOS"/>
    <property type="match status" value="1"/>
</dbReference>
<dbReference type="GO" id="GO:0005829">
    <property type="term" value="C:cytosol"/>
    <property type="evidence" value="ECO:0007669"/>
    <property type="project" value="TreeGrafter"/>
</dbReference>
<dbReference type="PROSITE" id="PS50110">
    <property type="entry name" value="RESPONSE_REGULATORY"/>
    <property type="match status" value="1"/>
</dbReference>
<keyword evidence="1 6" id="KW-0597">Phosphoprotein</keyword>
<feature type="modified residue" description="4-aspartylphosphate" evidence="6">
    <location>
        <position position="52"/>
    </location>
</feature>
<dbReference type="eggNOG" id="COG0664">
    <property type="taxonomic scope" value="Bacteria"/>
</dbReference>
<evidence type="ECO:0000259" key="8">
    <source>
        <dbReference type="PROSITE" id="PS50110"/>
    </source>
</evidence>
<keyword evidence="3" id="KW-0805">Transcription regulation</keyword>
<dbReference type="InterPro" id="IPR012318">
    <property type="entry name" value="HTH_CRP"/>
</dbReference>
<dbReference type="GO" id="GO:0000976">
    <property type="term" value="F:transcription cis-regulatory region binding"/>
    <property type="evidence" value="ECO:0007669"/>
    <property type="project" value="TreeGrafter"/>
</dbReference>
<gene>
    <name evidence="10" type="ORF">SAMN04487992_11434</name>
</gene>
<feature type="domain" description="Response regulatory" evidence="8">
    <location>
        <begin position="3"/>
        <end position="119"/>
    </location>
</feature>
<feature type="domain" description="Cyclic nucleotide-binding" evidence="7">
    <location>
        <begin position="143"/>
        <end position="243"/>
    </location>
</feature>
<dbReference type="SMART" id="SM00419">
    <property type="entry name" value="HTH_CRP"/>
    <property type="match status" value="1"/>
</dbReference>
<dbReference type="AlphaFoldDB" id="A0A1G7KWC6"/>
<evidence type="ECO:0000256" key="3">
    <source>
        <dbReference type="ARBA" id="ARBA00023015"/>
    </source>
</evidence>
<dbReference type="PROSITE" id="PS50042">
    <property type="entry name" value="CNMP_BINDING_3"/>
    <property type="match status" value="1"/>
</dbReference>
<organism evidence="10 11">
    <name type="scientific">Cellulophaga baltica</name>
    <dbReference type="NCBI Taxonomy" id="76594"/>
    <lineage>
        <taxon>Bacteria</taxon>
        <taxon>Pseudomonadati</taxon>
        <taxon>Bacteroidota</taxon>
        <taxon>Flavobacteriia</taxon>
        <taxon>Flavobacteriales</taxon>
        <taxon>Flavobacteriaceae</taxon>
        <taxon>Cellulophaga</taxon>
    </lineage>
</organism>
<dbReference type="PROSITE" id="PS51063">
    <property type="entry name" value="HTH_CRP_2"/>
    <property type="match status" value="1"/>
</dbReference>
<protein>
    <submittedName>
        <fullName evidence="10">cAMP-binding domain of CRP or a regulatory subunit of cAMP-dependent protein kinases</fullName>
    </submittedName>
</protein>
<dbReference type="InterPro" id="IPR018490">
    <property type="entry name" value="cNMP-bd_dom_sf"/>
</dbReference>
<keyword evidence="10" id="KW-0808">Transferase</keyword>
<evidence type="ECO:0000313" key="10">
    <source>
        <dbReference type="EMBL" id="SDF41220.1"/>
    </source>
</evidence>
<dbReference type="InterPro" id="IPR039420">
    <property type="entry name" value="WalR-like"/>
</dbReference>
<dbReference type="Pfam" id="PF00072">
    <property type="entry name" value="Response_reg"/>
    <property type="match status" value="1"/>
</dbReference>
<dbReference type="Pfam" id="PF00027">
    <property type="entry name" value="cNMP_binding"/>
    <property type="match status" value="1"/>
</dbReference>
<proteinExistence type="predicted"/>
<dbReference type="InterPro" id="IPR014710">
    <property type="entry name" value="RmlC-like_jellyroll"/>
</dbReference>
<evidence type="ECO:0000259" key="7">
    <source>
        <dbReference type="PROSITE" id="PS50042"/>
    </source>
</evidence>
<dbReference type="Gene3D" id="1.10.10.10">
    <property type="entry name" value="Winged helix-like DNA-binding domain superfamily/Winged helix DNA-binding domain"/>
    <property type="match status" value="1"/>
</dbReference>
<reference evidence="11" key="1">
    <citation type="submission" date="2016-10" db="EMBL/GenBank/DDBJ databases">
        <authorList>
            <person name="Varghese N."/>
            <person name="Submissions S."/>
        </authorList>
    </citation>
    <scope>NUCLEOTIDE SEQUENCE [LARGE SCALE GENOMIC DNA]</scope>
    <source>
        <strain evidence="11">DSM 24729</strain>
    </source>
</reference>
<keyword evidence="4" id="KW-0238">DNA-binding</keyword>
<dbReference type="Pfam" id="PF13545">
    <property type="entry name" value="HTH_Crp_2"/>
    <property type="match status" value="1"/>
</dbReference>
<dbReference type="InterPro" id="IPR036388">
    <property type="entry name" value="WH-like_DNA-bd_sf"/>
</dbReference>
<sequence>MKTILLIEDDRALRENTEELLDLAGYAVKTAPNGKIGITAAKVLLPDIILCDIMMPEVDGYGVLKALNEDEITKQIPFIFLSAKTEHKEIRKGMDLGADDYLTKPFEEEDLISAIESRLAKHEILKQNAVADHKQETIEDDILDLNELKNFFDDNGDELTFSQGDIIYKEGQASNTIFLVLKGVVNCHSMDEDGKQLITSLYRGDDFLGFTSFLKNVPYQESATAMEDVVLAGISKENLKEILEKNHAISLELVELLSGNIKEIKQQLLQMAYSSVRKKTAQTLLQFADIMTTQADEPIKISRSDLASVAGIATESLIRTLSGFKKEGLIEIEGRNIKIKELKALQYIT</sequence>
<dbReference type="GO" id="GO:0016301">
    <property type="term" value="F:kinase activity"/>
    <property type="evidence" value="ECO:0007669"/>
    <property type="project" value="UniProtKB-KW"/>
</dbReference>
<evidence type="ECO:0000256" key="4">
    <source>
        <dbReference type="ARBA" id="ARBA00023125"/>
    </source>
</evidence>
<dbReference type="SUPFAM" id="SSF51206">
    <property type="entry name" value="cAMP-binding domain-like"/>
    <property type="match status" value="1"/>
</dbReference>
<dbReference type="SMART" id="SM00100">
    <property type="entry name" value="cNMP"/>
    <property type="match status" value="1"/>
</dbReference>
<dbReference type="SUPFAM" id="SSF46785">
    <property type="entry name" value="Winged helix' DNA-binding domain"/>
    <property type="match status" value="1"/>
</dbReference>
<feature type="domain" description="HTH crp-type" evidence="9">
    <location>
        <begin position="274"/>
        <end position="343"/>
    </location>
</feature>
<dbReference type="CDD" id="cd17574">
    <property type="entry name" value="REC_OmpR"/>
    <property type="match status" value="1"/>
</dbReference>
<keyword evidence="5" id="KW-0804">Transcription</keyword>
<dbReference type="SUPFAM" id="SSF52172">
    <property type="entry name" value="CheY-like"/>
    <property type="match status" value="1"/>
</dbReference>
<evidence type="ECO:0000256" key="2">
    <source>
        <dbReference type="ARBA" id="ARBA00023012"/>
    </source>
</evidence>
<evidence type="ECO:0000256" key="5">
    <source>
        <dbReference type="ARBA" id="ARBA00023163"/>
    </source>
</evidence>
<dbReference type="GO" id="GO:0000156">
    <property type="term" value="F:phosphorelay response regulator activity"/>
    <property type="evidence" value="ECO:0007669"/>
    <property type="project" value="TreeGrafter"/>
</dbReference>
<dbReference type="RefSeq" id="WP_074539289.1">
    <property type="nucleotide sequence ID" value="NZ_FNBD01000014.1"/>
</dbReference>
<evidence type="ECO:0000259" key="9">
    <source>
        <dbReference type="PROSITE" id="PS51063"/>
    </source>
</evidence>
<dbReference type="eggNOG" id="COG0745">
    <property type="taxonomic scope" value="Bacteria"/>
</dbReference>
<dbReference type="InterPro" id="IPR036390">
    <property type="entry name" value="WH_DNA-bd_sf"/>
</dbReference>
<evidence type="ECO:0000256" key="6">
    <source>
        <dbReference type="PROSITE-ProRule" id="PRU00169"/>
    </source>
</evidence>
<dbReference type="Gene3D" id="3.40.50.2300">
    <property type="match status" value="1"/>
</dbReference>
<accession>A0A1G7KWC6</accession>
<dbReference type="GO" id="GO:0006355">
    <property type="term" value="P:regulation of DNA-templated transcription"/>
    <property type="evidence" value="ECO:0007669"/>
    <property type="project" value="InterPro"/>
</dbReference>
<dbReference type="CDD" id="cd00038">
    <property type="entry name" value="CAP_ED"/>
    <property type="match status" value="1"/>
</dbReference>
<dbReference type="InterPro" id="IPR011006">
    <property type="entry name" value="CheY-like_superfamily"/>
</dbReference>
<dbReference type="SMART" id="SM00448">
    <property type="entry name" value="REC"/>
    <property type="match status" value="1"/>
</dbReference>
<dbReference type="Proteomes" id="UP000182114">
    <property type="component" value="Unassembled WGS sequence"/>
</dbReference>
<dbReference type="EMBL" id="FNBD01000014">
    <property type="protein sequence ID" value="SDF41220.1"/>
    <property type="molecule type" value="Genomic_DNA"/>
</dbReference>
<dbReference type="InterPro" id="IPR000595">
    <property type="entry name" value="cNMP-bd_dom"/>
</dbReference>
<dbReference type="Gene3D" id="2.60.120.10">
    <property type="entry name" value="Jelly Rolls"/>
    <property type="match status" value="1"/>
</dbReference>
<keyword evidence="2" id="KW-0902">Two-component regulatory system</keyword>
<evidence type="ECO:0000256" key="1">
    <source>
        <dbReference type="ARBA" id="ARBA00022553"/>
    </source>
</evidence>
<name>A0A1G7KWC6_9FLAO</name>
<dbReference type="PANTHER" id="PTHR48111:SF1">
    <property type="entry name" value="TWO-COMPONENT RESPONSE REGULATOR ORR33"/>
    <property type="match status" value="1"/>
</dbReference>
<keyword evidence="10" id="KW-0418">Kinase</keyword>
<dbReference type="GO" id="GO:0032993">
    <property type="term" value="C:protein-DNA complex"/>
    <property type="evidence" value="ECO:0007669"/>
    <property type="project" value="TreeGrafter"/>
</dbReference>
<evidence type="ECO:0000313" key="11">
    <source>
        <dbReference type="Proteomes" id="UP000182114"/>
    </source>
</evidence>
<dbReference type="InterPro" id="IPR001789">
    <property type="entry name" value="Sig_transdc_resp-reg_receiver"/>
</dbReference>